<sequence>MLKKVYMQPTKKIIASLIGVSLLFIACTKDFQGLNVTPGEPTTTTIPPLTNGVIKTLFLKGQEQAAIHNEWYYPATQLGGLSGSSGYLIENGAQDVWNDYYGALQNLKLIQDMINAYSGDKTEMDNVQAITYILRAYKTFRVTDQFGDMPFSEAGRAYTGNTASYRPKYDAQQLIYDSLLTNLAWAAQHINTNANPTTAAGKPYVAIGTGDTFFGGKMDQWLSLCNSLRLRYAIQMVEKDPATATPIIKDVISNNLPVITEGNDVGMWPEKMGGWILNDSRFWAFSSHRFERVSTTVWNLMADGTTDASIFDPRAWLFAETNQAGKWAPYKVGSGVVDNANPYQQNRDADVTDKNGSLYSSFNWYLVRDLYYQPELFMTASEVHFLKAEAYARGLGVGKDATQAQAEYIAGIKSSVNFWYNIAHNTNVTNDNWAAVAPATPTDAQLNTLLANPKVAFTADDAANLKKIYAQEWLSFYREPWLAFNLWRRTGQTPRDGEPAAYTGFSRLTYPASESVNNTDNYNHQVAAMGGDARTTKVWWMK</sequence>
<dbReference type="SUPFAM" id="SSF48452">
    <property type="entry name" value="TPR-like"/>
    <property type="match status" value="1"/>
</dbReference>
<dbReference type="InterPro" id="IPR041662">
    <property type="entry name" value="SusD-like_2"/>
</dbReference>
<dbReference type="Proteomes" id="UP000244450">
    <property type="component" value="Unassembled WGS sequence"/>
</dbReference>
<evidence type="ECO:0000313" key="2">
    <source>
        <dbReference type="Proteomes" id="UP000244450"/>
    </source>
</evidence>
<reference evidence="1 2" key="1">
    <citation type="submission" date="2018-04" db="EMBL/GenBank/DDBJ databases">
        <title>Chitinophaga fuyangensis sp. nov., isolated from soil in a chemical factory.</title>
        <authorList>
            <person name="Chen K."/>
        </authorList>
    </citation>
    <scope>NUCLEOTIDE SEQUENCE [LARGE SCALE GENOMIC DNA]</scope>
    <source>
        <strain evidence="1 2">LY-1</strain>
    </source>
</reference>
<dbReference type="PROSITE" id="PS51257">
    <property type="entry name" value="PROKAR_LIPOPROTEIN"/>
    <property type="match status" value="1"/>
</dbReference>
<protein>
    <recommendedName>
        <fullName evidence="3">SusD/RagB family nutrient-binding outer membrane lipoprotein</fullName>
    </recommendedName>
</protein>
<keyword evidence="2" id="KW-1185">Reference proteome</keyword>
<comment type="caution">
    <text evidence="1">The sequence shown here is derived from an EMBL/GenBank/DDBJ whole genome shotgun (WGS) entry which is preliminary data.</text>
</comment>
<dbReference type="EMBL" id="QCYK01000001">
    <property type="protein sequence ID" value="PUZ29695.1"/>
    <property type="molecule type" value="Genomic_DNA"/>
</dbReference>
<evidence type="ECO:0008006" key="3">
    <source>
        <dbReference type="Google" id="ProtNLM"/>
    </source>
</evidence>
<organism evidence="1 2">
    <name type="scientific">Chitinophaga parva</name>
    <dbReference type="NCBI Taxonomy" id="2169414"/>
    <lineage>
        <taxon>Bacteria</taxon>
        <taxon>Pseudomonadati</taxon>
        <taxon>Bacteroidota</taxon>
        <taxon>Chitinophagia</taxon>
        <taxon>Chitinophagales</taxon>
        <taxon>Chitinophagaceae</taxon>
        <taxon>Chitinophaga</taxon>
    </lineage>
</organism>
<dbReference type="Gene3D" id="1.25.40.390">
    <property type="match status" value="1"/>
</dbReference>
<evidence type="ECO:0000313" key="1">
    <source>
        <dbReference type="EMBL" id="PUZ29695.1"/>
    </source>
</evidence>
<gene>
    <name evidence="1" type="ORF">DCC81_09720</name>
</gene>
<name>A0A2T7BPU1_9BACT</name>
<dbReference type="AlphaFoldDB" id="A0A2T7BPU1"/>
<accession>A0A2T7BPU1</accession>
<dbReference type="InterPro" id="IPR011990">
    <property type="entry name" value="TPR-like_helical_dom_sf"/>
</dbReference>
<proteinExistence type="predicted"/>
<dbReference type="Pfam" id="PF12771">
    <property type="entry name" value="SusD-like_2"/>
    <property type="match status" value="1"/>
</dbReference>